<feature type="compositionally biased region" description="Basic and acidic residues" evidence="1">
    <location>
        <begin position="24"/>
        <end position="43"/>
    </location>
</feature>
<proteinExistence type="predicted"/>
<reference evidence="2 3" key="1">
    <citation type="submission" date="2019-10" db="EMBL/GenBank/DDBJ databases">
        <title>Paraburkholderia sp. isolated from nodules of Mimosa pudica from Brazilian Atlantic Forest soils.</title>
        <authorList>
            <person name="Paulitsch F."/>
            <person name="Hungria M."/>
            <person name="Dall'Agnol R."/>
        </authorList>
    </citation>
    <scope>NUCLEOTIDE SEQUENCE [LARGE SCALE GENOMIC DNA]</scope>
    <source>
        <strain evidence="2 3">CNPSo 3157</strain>
    </source>
</reference>
<keyword evidence="3" id="KW-1185">Reference proteome</keyword>
<sequence>MAASFLATASGLSQATEHAQQRRGGRDVREETRQGARNTKQDCRAANQQSSSQCWQDKRRSKQHGRQAAREIRY</sequence>
<dbReference type="EMBL" id="WHNP01000011">
    <property type="protein sequence ID" value="MPW18143.1"/>
    <property type="molecule type" value="Genomic_DNA"/>
</dbReference>
<organism evidence="2 3">
    <name type="scientific">Paraburkholderia franconis</name>
    <dbReference type="NCBI Taxonomy" id="2654983"/>
    <lineage>
        <taxon>Bacteria</taxon>
        <taxon>Pseudomonadati</taxon>
        <taxon>Pseudomonadota</taxon>
        <taxon>Betaproteobacteria</taxon>
        <taxon>Burkholderiales</taxon>
        <taxon>Burkholderiaceae</taxon>
        <taxon>Paraburkholderia</taxon>
    </lineage>
</organism>
<feature type="compositionally biased region" description="Polar residues" evidence="1">
    <location>
        <begin position="46"/>
        <end position="55"/>
    </location>
</feature>
<name>A0A7X1NAU8_9BURK</name>
<comment type="caution">
    <text evidence="2">The sequence shown here is derived from an EMBL/GenBank/DDBJ whole genome shotgun (WGS) entry which is preliminary data.</text>
</comment>
<gene>
    <name evidence="2" type="ORF">GCT13_14735</name>
</gene>
<feature type="region of interest" description="Disordered" evidence="1">
    <location>
        <begin position="1"/>
        <end position="74"/>
    </location>
</feature>
<dbReference type="AlphaFoldDB" id="A0A7X1NAU8"/>
<dbReference type="Proteomes" id="UP000484381">
    <property type="component" value="Unassembled WGS sequence"/>
</dbReference>
<evidence type="ECO:0000313" key="2">
    <source>
        <dbReference type="EMBL" id="MPW18143.1"/>
    </source>
</evidence>
<protein>
    <submittedName>
        <fullName evidence="2">Uncharacterized protein</fullName>
    </submittedName>
</protein>
<evidence type="ECO:0000313" key="3">
    <source>
        <dbReference type="Proteomes" id="UP000484381"/>
    </source>
</evidence>
<evidence type="ECO:0000256" key="1">
    <source>
        <dbReference type="SAM" id="MobiDB-lite"/>
    </source>
</evidence>
<accession>A0A7X1NAU8</accession>